<sequence length="449" mass="52395">MKKIIIQKGLFLDKIAYIKDDILKKLKITDKNQPYFEKDIFIAKKKKQNISMSSLSLSLDENTDGFMHYYGKDNFEYKLCQIKKIYNNEKNPKLTDEITLVGKYIIYIKGSSGLSISNKSKDDEIIETFKNAINPSILSDTKIILRSNCTKDDIHSAISETEEFDKIYSQIKLKAKLTSKPQLLYRQYESEELFLSKLNTDIDELIINDKQTADRLKRSSFKIENIICKNENLFEKNLINTQIDALLSDKISMQNGINLYIQKTEAMYVIDVNSAGYFKYKDKNKNAHHINSIAIPEIARQIMLRDLSGIILIDFIEMNDDKLAKNLINQMNTQLENDDRKSSVVSITKLSLMQIIRKKEDLSISEILLDKNFTKLYSVEYIFEQISEKLSNMQITDKENLEQIKSVKIHIPTFESEKTNKYIKILEEKYNIKIIPDYLKRSDFNIKIH</sequence>
<organism evidence="7 8">
    <name type="scientific">Peptoanaerobacter stomatis</name>
    <dbReference type="NCBI Taxonomy" id="796937"/>
    <lineage>
        <taxon>Bacteria</taxon>
        <taxon>Bacillati</taxon>
        <taxon>Bacillota</taxon>
        <taxon>Clostridia</taxon>
        <taxon>Peptostreptococcales</taxon>
        <taxon>Filifactoraceae</taxon>
        <taxon>Peptoanaerobacter</taxon>
    </lineage>
</organism>
<keyword evidence="4" id="KW-0460">Magnesium</keyword>
<dbReference type="InterPro" id="IPR019307">
    <property type="entry name" value="RNA-bd_AU-1/RNase_E/G"/>
</dbReference>
<dbReference type="GO" id="GO:0016787">
    <property type="term" value="F:hydrolase activity"/>
    <property type="evidence" value="ECO:0007669"/>
    <property type="project" value="UniProtKB-KW"/>
</dbReference>
<dbReference type="EMBL" id="ALNK01000005">
    <property type="protein sequence ID" value="EJU24654.1"/>
    <property type="molecule type" value="Genomic_DNA"/>
</dbReference>
<keyword evidence="2" id="KW-0479">Metal-binding</keyword>
<evidence type="ECO:0000256" key="2">
    <source>
        <dbReference type="ARBA" id="ARBA00022723"/>
    </source>
</evidence>
<dbReference type="GO" id="GO:0004540">
    <property type="term" value="F:RNA nuclease activity"/>
    <property type="evidence" value="ECO:0007669"/>
    <property type="project" value="InterPro"/>
</dbReference>
<evidence type="ECO:0000256" key="1">
    <source>
        <dbReference type="ARBA" id="ARBA00001946"/>
    </source>
</evidence>
<dbReference type="RefSeq" id="WP_009530320.1">
    <property type="nucleotide sequence ID" value="NZ_ALNK01000005.1"/>
</dbReference>
<name>J5US08_9FIRM</name>
<reference evidence="7 8" key="1">
    <citation type="submission" date="2012-07" db="EMBL/GenBank/DDBJ databases">
        <authorList>
            <person name="Durkin A.S."/>
            <person name="McCorrison J."/>
            <person name="Torralba M."/>
            <person name="Gillis M."/>
            <person name="Methe B."/>
            <person name="Sutton G."/>
            <person name="Nelson K.E."/>
        </authorList>
    </citation>
    <scope>NUCLEOTIDE SEQUENCE [LARGE SCALE GENOMIC DNA]</scope>
    <source>
        <strain evidence="7 8">OBRC8</strain>
    </source>
</reference>
<dbReference type="AlphaFoldDB" id="J5US08"/>
<keyword evidence="5" id="KW-0694">RNA-binding</keyword>
<dbReference type="Proteomes" id="UP000005244">
    <property type="component" value="Unassembled WGS sequence"/>
</dbReference>
<evidence type="ECO:0000313" key="8">
    <source>
        <dbReference type="Proteomes" id="UP000005244"/>
    </source>
</evidence>
<dbReference type="PATRIC" id="fig|796941.3.peg.225"/>
<dbReference type="GO" id="GO:0006364">
    <property type="term" value="P:rRNA processing"/>
    <property type="evidence" value="ECO:0007669"/>
    <property type="project" value="TreeGrafter"/>
</dbReference>
<comment type="caution">
    <text evidence="7">The sequence shown here is derived from an EMBL/GenBank/DDBJ whole genome shotgun (WGS) entry which is preliminary data.</text>
</comment>
<accession>J5US08</accession>
<protein>
    <submittedName>
        <fullName evidence="7">Ribonuclease E/G family protein</fullName>
    </submittedName>
</protein>
<evidence type="ECO:0000256" key="4">
    <source>
        <dbReference type="ARBA" id="ARBA00022842"/>
    </source>
</evidence>
<dbReference type="InterPro" id="IPR004659">
    <property type="entry name" value="RNase_E/G"/>
</dbReference>
<dbReference type="GO" id="GO:0046872">
    <property type="term" value="F:metal ion binding"/>
    <property type="evidence" value="ECO:0007669"/>
    <property type="project" value="UniProtKB-KW"/>
</dbReference>
<evidence type="ECO:0000256" key="3">
    <source>
        <dbReference type="ARBA" id="ARBA00022801"/>
    </source>
</evidence>
<evidence type="ECO:0000256" key="5">
    <source>
        <dbReference type="ARBA" id="ARBA00022884"/>
    </source>
</evidence>
<gene>
    <name evidence="7" type="ORF">HMPREF1143_1271</name>
</gene>
<keyword evidence="8" id="KW-1185">Reference proteome</keyword>
<evidence type="ECO:0000259" key="6">
    <source>
        <dbReference type="Pfam" id="PF10150"/>
    </source>
</evidence>
<dbReference type="Pfam" id="PF10150">
    <property type="entry name" value="RNase_E_G"/>
    <property type="match status" value="1"/>
</dbReference>
<dbReference type="PANTHER" id="PTHR30001">
    <property type="entry name" value="RIBONUCLEASE"/>
    <property type="match status" value="1"/>
</dbReference>
<dbReference type="PANTHER" id="PTHR30001:SF0">
    <property type="entry name" value="RIBONUCLEASE G"/>
    <property type="match status" value="1"/>
</dbReference>
<dbReference type="GO" id="GO:0003723">
    <property type="term" value="F:RNA binding"/>
    <property type="evidence" value="ECO:0007669"/>
    <property type="project" value="UniProtKB-KW"/>
</dbReference>
<keyword evidence="3" id="KW-0378">Hydrolase</keyword>
<evidence type="ECO:0000313" key="7">
    <source>
        <dbReference type="EMBL" id="EJU24654.1"/>
    </source>
</evidence>
<proteinExistence type="predicted"/>
<dbReference type="GO" id="GO:0005737">
    <property type="term" value="C:cytoplasm"/>
    <property type="evidence" value="ECO:0007669"/>
    <property type="project" value="TreeGrafter"/>
</dbReference>
<feature type="domain" description="RNA-binding protein AU-1/Ribonuclease E/G" evidence="6">
    <location>
        <begin position="99"/>
        <end position="359"/>
    </location>
</feature>
<comment type="cofactor">
    <cofactor evidence="1">
        <name>Mg(2+)</name>
        <dbReference type="ChEBI" id="CHEBI:18420"/>
    </cofactor>
</comment>